<organism evidence="5 6">
    <name type="scientific">Roseiflexus castenholzii (strain DSM 13941 / HLO8)</name>
    <dbReference type="NCBI Taxonomy" id="383372"/>
    <lineage>
        <taxon>Bacteria</taxon>
        <taxon>Bacillati</taxon>
        <taxon>Chloroflexota</taxon>
        <taxon>Chloroflexia</taxon>
        <taxon>Chloroflexales</taxon>
        <taxon>Roseiflexineae</taxon>
        <taxon>Roseiflexaceae</taxon>
        <taxon>Roseiflexus</taxon>
    </lineage>
</organism>
<keyword evidence="6" id="KW-1185">Reference proteome</keyword>
<reference evidence="5 6" key="1">
    <citation type="submission" date="2007-08" db="EMBL/GenBank/DDBJ databases">
        <title>Complete sequence of Roseiflexus castenholzii DSM 13941.</title>
        <authorList>
            <consortium name="US DOE Joint Genome Institute"/>
            <person name="Copeland A."/>
            <person name="Lucas S."/>
            <person name="Lapidus A."/>
            <person name="Barry K."/>
            <person name="Glavina del Rio T."/>
            <person name="Dalin E."/>
            <person name="Tice H."/>
            <person name="Pitluck S."/>
            <person name="Thompson L.S."/>
            <person name="Brettin T."/>
            <person name="Bruce D."/>
            <person name="Detter J.C."/>
            <person name="Han C."/>
            <person name="Tapia R."/>
            <person name="Schmutz J."/>
            <person name="Larimer F."/>
            <person name="Land M."/>
            <person name="Hauser L."/>
            <person name="Kyrpides N."/>
            <person name="Mikhailova N."/>
            <person name="Bryant D.A."/>
            <person name="Hanada S."/>
            <person name="Tsukatani Y."/>
            <person name="Richardson P."/>
        </authorList>
    </citation>
    <scope>NUCLEOTIDE SEQUENCE [LARGE SCALE GENOMIC DNA]</scope>
    <source>
        <strain evidence="6">DSM 13941 / HLO8</strain>
    </source>
</reference>
<dbReference type="Pfam" id="PF13847">
    <property type="entry name" value="Methyltransf_31"/>
    <property type="match status" value="1"/>
</dbReference>
<sequence length="182" mass="19601">MERPETLARLTDIITGLGLSSGARVLDVGCGTGVLFALLRSCIGDKGLLIGLDVSRRMLDYAVARGDADLCIQADAENPPLCDRMFDWIICNAVLPHFTDKAATLRALCRCLAPHGTLVICHANSREMINAIHRRAGGAVADDRLPDPATLTTLLLQSGLSPVHTLDGIDRYVMIARPMIAR</sequence>
<dbReference type="KEGG" id="rca:Rcas_0808"/>
<dbReference type="Proteomes" id="UP000000263">
    <property type="component" value="Chromosome"/>
</dbReference>
<name>A7NHH8_ROSCS</name>
<evidence type="ECO:0000313" key="6">
    <source>
        <dbReference type="Proteomes" id="UP000000263"/>
    </source>
</evidence>
<dbReference type="eggNOG" id="COG2226">
    <property type="taxonomic scope" value="Bacteria"/>
</dbReference>
<evidence type="ECO:0000259" key="4">
    <source>
        <dbReference type="Pfam" id="PF13847"/>
    </source>
</evidence>
<dbReference type="GO" id="GO:0032259">
    <property type="term" value="P:methylation"/>
    <property type="evidence" value="ECO:0007669"/>
    <property type="project" value="UniProtKB-KW"/>
</dbReference>
<keyword evidence="3" id="KW-0949">S-adenosyl-L-methionine</keyword>
<dbReference type="AlphaFoldDB" id="A7NHH8"/>
<evidence type="ECO:0000313" key="5">
    <source>
        <dbReference type="EMBL" id="ABU56925.1"/>
    </source>
</evidence>
<evidence type="ECO:0000256" key="2">
    <source>
        <dbReference type="ARBA" id="ARBA00022679"/>
    </source>
</evidence>
<keyword evidence="2 5" id="KW-0808">Transferase</keyword>
<dbReference type="EMBL" id="CP000804">
    <property type="protein sequence ID" value="ABU56925.1"/>
    <property type="molecule type" value="Genomic_DNA"/>
</dbReference>
<proteinExistence type="predicted"/>
<dbReference type="PANTHER" id="PTHR43464">
    <property type="entry name" value="METHYLTRANSFERASE"/>
    <property type="match status" value="1"/>
</dbReference>
<dbReference type="InterPro" id="IPR029063">
    <property type="entry name" value="SAM-dependent_MTases_sf"/>
</dbReference>
<dbReference type="STRING" id="383372.Rcas_0808"/>
<dbReference type="GO" id="GO:0008168">
    <property type="term" value="F:methyltransferase activity"/>
    <property type="evidence" value="ECO:0007669"/>
    <property type="project" value="UniProtKB-KW"/>
</dbReference>
<dbReference type="Gene3D" id="3.40.50.150">
    <property type="entry name" value="Vaccinia Virus protein VP39"/>
    <property type="match status" value="1"/>
</dbReference>
<feature type="domain" description="Methyltransferase" evidence="4">
    <location>
        <begin position="20"/>
        <end position="130"/>
    </location>
</feature>
<dbReference type="HOGENOM" id="CLU_037990_10_2_0"/>
<evidence type="ECO:0000256" key="3">
    <source>
        <dbReference type="ARBA" id="ARBA00022691"/>
    </source>
</evidence>
<evidence type="ECO:0000256" key="1">
    <source>
        <dbReference type="ARBA" id="ARBA00022603"/>
    </source>
</evidence>
<dbReference type="InterPro" id="IPR025714">
    <property type="entry name" value="Methyltranfer_dom"/>
</dbReference>
<dbReference type="SUPFAM" id="SSF53335">
    <property type="entry name" value="S-adenosyl-L-methionine-dependent methyltransferases"/>
    <property type="match status" value="1"/>
</dbReference>
<gene>
    <name evidence="5" type="ordered locus">Rcas_0808</name>
</gene>
<protein>
    <submittedName>
        <fullName evidence="5">Methyltransferase type 11</fullName>
    </submittedName>
</protein>
<dbReference type="PANTHER" id="PTHR43464:SF19">
    <property type="entry name" value="UBIQUINONE BIOSYNTHESIS O-METHYLTRANSFERASE, MITOCHONDRIAL"/>
    <property type="match status" value="1"/>
</dbReference>
<accession>A7NHH8</accession>
<dbReference type="CDD" id="cd02440">
    <property type="entry name" value="AdoMet_MTases"/>
    <property type="match status" value="1"/>
</dbReference>
<keyword evidence="1 5" id="KW-0489">Methyltransferase</keyword>